<dbReference type="InterPro" id="IPR051071">
    <property type="entry name" value="LRR-bact_E3_ubiq_ligases"/>
</dbReference>
<dbReference type="EMBL" id="MK500426">
    <property type="protein sequence ID" value="QBK89489.1"/>
    <property type="molecule type" value="Genomic_DNA"/>
</dbReference>
<dbReference type="PANTHER" id="PTHR47114">
    <property type="match status" value="1"/>
</dbReference>
<keyword evidence="2" id="KW-0677">Repeat</keyword>
<keyword evidence="1" id="KW-0433">Leucine-rich repeat</keyword>
<evidence type="ECO:0000256" key="2">
    <source>
        <dbReference type="ARBA" id="ARBA00022737"/>
    </source>
</evidence>
<dbReference type="PANTHER" id="PTHR47114:SF2">
    <property type="entry name" value="OLIGODENDROCYTE-MYELIN GLYCOPROTEIN"/>
    <property type="match status" value="1"/>
</dbReference>
<dbReference type="SMART" id="SM00364">
    <property type="entry name" value="LRR_BAC"/>
    <property type="match status" value="3"/>
</dbReference>
<dbReference type="InterPro" id="IPR001611">
    <property type="entry name" value="Leu-rich_rpt"/>
</dbReference>
<sequence>MNYSVSTFLKNNRNTKNDTLNISRKSLDKIPEELKDFVWIKKLYIRKNAITSISTSDFPKHINLIDISFNRIIKINSSMLTMELVVLKVQSNEIEEFYGKEYINLKKIDLSHNKIKDSDKIILNIGLKKLNISDNRLDKLPKIPGTLKSLNFSHNNISEINKTNLLPKSLKKLYGENNGMILFDTIIPIDIHTINFEGNRLSEFIDISNTNIVDLNLGNNCLKYLPNSEKIPLSLKKLDISNNFIANVPNQLRNRDNLIIIFNDDQWDPWNPITYNSYDNNDNDDNSWADIFETEKSGSINNKLLDGSIQFFKQEDPIQNNFNPNWWKNITKQHIKTQHMTYNIPVTNTISL</sequence>
<dbReference type="Pfam" id="PF00560">
    <property type="entry name" value="LRR_1"/>
    <property type="match status" value="2"/>
</dbReference>
<reference evidence="3" key="1">
    <citation type="journal article" date="2019" name="MBio">
        <title>Virus Genomes from Deep Sea Sediments Expand the Ocean Megavirome and Support Independent Origins of Viral Gigantism.</title>
        <authorList>
            <person name="Backstrom D."/>
            <person name="Yutin N."/>
            <person name="Jorgensen S.L."/>
            <person name="Dharamshi J."/>
            <person name="Homa F."/>
            <person name="Zaremba-Niedwiedzka K."/>
            <person name="Spang A."/>
            <person name="Wolf Y.I."/>
            <person name="Koonin E.V."/>
            <person name="Ettema T.J."/>
        </authorList>
    </citation>
    <scope>NUCLEOTIDE SEQUENCE</scope>
</reference>
<organism evidence="3">
    <name type="scientific">Mimivirus LCMiAC02</name>
    <dbReference type="NCBI Taxonomy" id="2506609"/>
    <lineage>
        <taxon>Viruses</taxon>
        <taxon>Varidnaviria</taxon>
        <taxon>Bamfordvirae</taxon>
        <taxon>Nucleocytoviricota</taxon>
        <taxon>Megaviricetes</taxon>
        <taxon>Imitervirales</taxon>
        <taxon>Mimiviridae</taxon>
        <taxon>Klosneuvirinae</taxon>
    </lineage>
</organism>
<proteinExistence type="predicted"/>
<protein>
    <recommendedName>
        <fullName evidence="4">Leucine rich repeat protein</fullName>
    </recommendedName>
</protein>
<gene>
    <name evidence="3" type="ORF">LCMiAC02_05840</name>
</gene>
<accession>A0A481Z2H2</accession>
<name>A0A481Z2H2_9VIRU</name>
<evidence type="ECO:0000256" key="1">
    <source>
        <dbReference type="ARBA" id="ARBA00022614"/>
    </source>
</evidence>
<evidence type="ECO:0000313" key="3">
    <source>
        <dbReference type="EMBL" id="QBK89489.1"/>
    </source>
</evidence>
<dbReference type="SUPFAM" id="SSF52058">
    <property type="entry name" value="L domain-like"/>
    <property type="match status" value="1"/>
</dbReference>
<dbReference type="PROSITE" id="PS51450">
    <property type="entry name" value="LRR"/>
    <property type="match status" value="3"/>
</dbReference>
<dbReference type="Gene3D" id="3.80.10.10">
    <property type="entry name" value="Ribonuclease Inhibitor"/>
    <property type="match status" value="1"/>
</dbReference>
<dbReference type="InterPro" id="IPR032675">
    <property type="entry name" value="LRR_dom_sf"/>
</dbReference>
<evidence type="ECO:0008006" key="4">
    <source>
        <dbReference type="Google" id="ProtNLM"/>
    </source>
</evidence>